<protein>
    <submittedName>
        <fullName evidence="2">IS701 family transposase</fullName>
    </submittedName>
</protein>
<gene>
    <name evidence="2" type="ORF">ACFFTP_17630</name>
</gene>
<organism evidence="2 3">
    <name type="scientific">Streptomyces roseoviridis</name>
    <dbReference type="NCBI Taxonomy" id="67361"/>
    <lineage>
        <taxon>Bacteria</taxon>
        <taxon>Bacillati</taxon>
        <taxon>Actinomycetota</taxon>
        <taxon>Actinomycetes</taxon>
        <taxon>Kitasatosporales</taxon>
        <taxon>Streptomycetaceae</taxon>
        <taxon>Streptomyces</taxon>
    </lineage>
</organism>
<dbReference type="RefSeq" id="WP_345487381.1">
    <property type="nucleotide sequence ID" value="NZ_BAAAWU010000001.1"/>
</dbReference>
<dbReference type="Pfam" id="PF13546">
    <property type="entry name" value="DDE_5"/>
    <property type="match status" value="1"/>
</dbReference>
<keyword evidence="3" id="KW-1185">Reference proteome</keyword>
<accession>A0ABV5QS96</accession>
<dbReference type="Proteomes" id="UP001589716">
    <property type="component" value="Unassembled WGS sequence"/>
</dbReference>
<dbReference type="EMBL" id="JBHMCT010000010">
    <property type="protein sequence ID" value="MFB9556003.1"/>
    <property type="molecule type" value="Genomic_DNA"/>
</dbReference>
<evidence type="ECO:0000259" key="1">
    <source>
        <dbReference type="Pfam" id="PF13546"/>
    </source>
</evidence>
<evidence type="ECO:0000313" key="2">
    <source>
        <dbReference type="EMBL" id="MFB9556003.1"/>
    </source>
</evidence>
<comment type="caution">
    <text evidence="2">The sequence shown here is derived from an EMBL/GenBank/DDBJ whole genome shotgun (WGS) entry which is preliminary data.</text>
</comment>
<reference evidence="2 3" key="1">
    <citation type="submission" date="2024-09" db="EMBL/GenBank/DDBJ databases">
        <authorList>
            <person name="Sun Q."/>
            <person name="Mori K."/>
        </authorList>
    </citation>
    <scope>NUCLEOTIDE SEQUENCE [LARGE SCALE GENOMIC DNA]</scope>
    <source>
        <strain evidence="2 3">JCM 4414</strain>
    </source>
</reference>
<dbReference type="PANTHER" id="PTHR33627">
    <property type="entry name" value="TRANSPOSASE"/>
    <property type="match status" value="1"/>
</dbReference>
<dbReference type="InterPro" id="IPR039365">
    <property type="entry name" value="IS701-like"/>
</dbReference>
<name>A0ABV5QS96_9ACTN</name>
<dbReference type="PANTHER" id="PTHR33627:SF1">
    <property type="entry name" value="TRANSPOSASE"/>
    <property type="match status" value="1"/>
</dbReference>
<sequence length="420" mass="46696">MADYRLAQAVDPGHDTRIFHFADSVFAHLPRADQRRWAQLYLQGLLTTPGRKSIRRLAAAVSAAPATASQSLHQFISASPWDWMPARQELIRLTGDHLPLRALTIGTVVLPKRGEHTCGVHRRFVPAAGRTISCQVGLGAFLATGEEDLPVDWRLLLPEQWNEDAKLRERARVPESVRHRPVWEHVLDLVDSVSTALPRRLTDRLPVVADLSEHLDAGRLLAGLERRGLDFVVAVPGALPVLPADPRVSRTVPGAAATPFGPVGARQFLRHHHVLPPRAVTLAAPGGRGRQLRVVSELVRLPGSCRTYRLFTEWHPAESRTPRVWITSLTGRRVEQLTTLAQAQAGTGLTVSLLERDYGLLDFEGRSFPGWHHHMTLVSAAHVYDRLLHAGAFGTRPPQNACDSRDRYFSARPKELTARW</sequence>
<evidence type="ECO:0000313" key="3">
    <source>
        <dbReference type="Proteomes" id="UP001589716"/>
    </source>
</evidence>
<dbReference type="InterPro" id="IPR038721">
    <property type="entry name" value="IS701-like_DDE_dom"/>
</dbReference>
<proteinExistence type="predicted"/>
<feature type="domain" description="Transposase IS701-like DDE" evidence="1">
    <location>
        <begin position="25"/>
        <end position="250"/>
    </location>
</feature>